<feature type="transmembrane region" description="Helical" evidence="1">
    <location>
        <begin position="49"/>
        <end position="72"/>
    </location>
</feature>
<dbReference type="EMBL" id="BJYY01000004">
    <property type="protein sequence ID" value="GEO33167.1"/>
    <property type="molecule type" value="Genomic_DNA"/>
</dbReference>
<dbReference type="AlphaFoldDB" id="A0A512D9W5"/>
<comment type="caution">
    <text evidence="2">The sequence shown here is derived from an EMBL/GenBank/DDBJ whole genome shotgun (WGS) entry which is preliminary data.</text>
</comment>
<gene>
    <name evidence="2" type="ORF">CAE01nite_08920</name>
</gene>
<sequence>MRARHPLAGGGDVTWRRAGRQLVALVGAAVVVSALGTGFLLLLGRDPSAAVGSAATAGVGCAVAAAAATLVVPGRERADRARGVVAGYLRAGPGAHPRVPDRWFGTEVRPVPGLLTVMPLHGPSAVPFDLEVRAATDAGRPPRGRPVLVGGLRVVELTTPSGVVELATSRGNVDWLLDAVDRGSARPQ</sequence>
<dbReference type="Proteomes" id="UP000321181">
    <property type="component" value="Unassembled WGS sequence"/>
</dbReference>
<reference evidence="2 3" key="1">
    <citation type="submission" date="2019-07" db="EMBL/GenBank/DDBJ databases">
        <title>Whole genome shotgun sequence of Cellulomonas aerilata NBRC 106308.</title>
        <authorList>
            <person name="Hosoyama A."/>
            <person name="Uohara A."/>
            <person name="Ohji S."/>
            <person name="Ichikawa N."/>
        </authorList>
    </citation>
    <scope>NUCLEOTIDE SEQUENCE [LARGE SCALE GENOMIC DNA]</scope>
    <source>
        <strain evidence="2 3">NBRC 106308</strain>
    </source>
</reference>
<accession>A0A512D9W5</accession>
<proteinExistence type="predicted"/>
<evidence type="ECO:0000256" key="1">
    <source>
        <dbReference type="SAM" id="Phobius"/>
    </source>
</evidence>
<keyword evidence="1" id="KW-1133">Transmembrane helix</keyword>
<organism evidence="2 3">
    <name type="scientific">Cellulomonas aerilata</name>
    <dbReference type="NCBI Taxonomy" id="515326"/>
    <lineage>
        <taxon>Bacteria</taxon>
        <taxon>Bacillati</taxon>
        <taxon>Actinomycetota</taxon>
        <taxon>Actinomycetes</taxon>
        <taxon>Micrococcales</taxon>
        <taxon>Cellulomonadaceae</taxon>
        <taxon>Cellulomonas</taxon>
    </lineage>
</organism>
<evidence type="ECO:0000313" key="2">
    <source>
        <dbReference type="EMBL" id="GEO33167.1"/>
    </source>
</evidence>
<keyword evidence="3" id="KW-1185">Reference proteome</keyword>
<evidence type="ECO:0000313" key="3">
    <source>
        <dbReference type="Proteomes" id="UP000321181"/>
    </source>
</evidence>
<keyword evidence="1" id="KW-0472">Membrane</keyword>
<protein>
    <submittedName>
        <fullName evidence="2">Uncharacterized protein</fullName>
    </submittedName>
</protein>
<name>A0A512D9W5_9CELL</name>
<keyword evidence="1" id="KW-0812">Transmembrane</keyword>
<feature type="transmembrane region" description="Helical" evidence="1">
    <location>
        <begin position="21"/>
        <end position="43"/>
    </location>
</feature>